<organism evidence="1 2">
    <name type="scientific">Endocarpon pusillum</name>
    <dbReference type="NCBI Taxonomy" id="364733"/>
    <lineage>
        <taxon>Eukaryota</taxon>
        <taxon>Fungi</taxon>
        <taxon>Dikarya</taxon>
        <taxon>Ascomycota</taxon>
        <taxon>Pezizomycotina</taxon>
        <taxon>Eurotiomycetes</taxon>
        <taxon>Chaetothyriomycetidae</taxon>
        <taxon>Verrucariales</taxon>
        <taxon>Verrucariaceae</taxon>
        <taxon>Endocarpon</taxon>
    </lineage>
</organism>
<keyword evidence="2" id="KW-1185">Reference proteome</keyword>
<comment type="caution">
    <text evidence="1">The sequence shown here is derived from an EMBL/GenBank/DDBJ whole genome shotgun (WGS) entry which is preliminary data.</text>
</comment>
<proteinExistence type="predicted"/>
<dbReference type="AlphaFoldDB" id="A0A8H7A806"/>
<accession>A0A8H7A806</accession>
<evidence type="ECO:0000313" key="2">
    <source>
        <dbReference type="Proteomes" id="UP000606974"/>
    </source>
</evidence>
<dbReference type="Proteomes" id="UP000606974">
    <property type="component" value="Unassembled WGS sequence"/>
</dbReference>
<evidence type="ECO:0000313" key="1">
    <source>
        <dbReference type="EMBL" id="KAF7502201.1"/>
    </source>
</evidence>
<dbReference type="EMBL" id="JAACFV010000301">
    <property type="protein sequence ID" value="KAF7502201.1"/>
    <property type="molecule type" value="Genomic_DNA"/>
</dbReference>
<reference evidence="1" key="1">
    <citation type="submission" date="2020-02" db="EMBL/GenBank/DDBJ databases">
        <authorList>
            <person name="Palmer J.M."/>
        </authorList>
    </citation>
    <scope>NUCLEOTIDE SEQUENCE</scope>
    <source>
        <strain evidence="1">EPUS1.4</strain>
        <tissue evidence="1">Thallus</tissue>
    </source>
</reference>
<name>A0A8H7A806_9EURO</name>
<sequence length="128" mass="14464">MPLTHFKTTKSPCRGRDTRPCQRRVLSSLRTVPADSAIEAVSGSIERDSYTTRVSYLERRELETHLEQSNINPPSGSKAALSEVVFDAFNSATRVYRDQIQWARRSLGAFLPSGTQGSFVYRYFIKTS</sequence>
<gene>
    <name evidence="1" type="ORF">GJ744_006750</name>
</gene>
<protein>
    <submittedName>
        <fullName evidence="1">Uncharacterized protein</fullName>
    </submittedName>
</protein>